<dbReference type="Pfam" id="PF02518">
    <property type="entry name" value="HATPase_c"/>
    <property type="match status" value="1"/>
</dbReference>
<evidence type="ECO:0000256" key="6">
    <source>
        <dbReference type="ARBA" id="ARBA00022777"/>
    </source>
</evidence>
<dbReference type="Pfam" id="PF00512">
    <property type="entry name" value="HisKA"/>
    <property type="match status" value="1"/>
</dbReference>
<comment type="catalytic activity">
    <reaction evidence="1">
        <text>ATP + protein L-histidine = ADP + protein N-phospho-L-histidine.</text>
        <dbReference type="EC" id="2.7.13.3"/>
    </reaction>
</comment>
<protein>
    <recommendedName>
        <fullName evidence="2">histidine kinase</fullName>
        <ecNumber evidence="2">2.7.13.3</ecNumber>
    </recommendedName>
</protein>
<evidence type="ECO:0000256" key="3">
    <source>
        <dbReference type="ARBA" id="ARBA00022553"/>
    </source>
</evidence>
<dbReference type="Proteomes" id="UP000292445">
    <property type="component" value="Unassembled WGS sequence"/>
</dbReference>
<keyword evidence="5" id="KW-0547">Nucleotide-binding</keyword>
<dbReference type="CDD" id="cd00082">
    <property type="entry name" value="HisKA"/>
    <property type="match status" value="1"/>
</dbReference>
<sequence>MMKRQSALAAVLAGAWLVLALAGAVLLYRQALDRLRADLDGAADAVAGLVSQRIAQHDAHLTSMAALAQRSDRILLDEIGQVAGAIRAFYPRIEAVDLVGWENTSSPSGWHTLVSSRRSGLPPLEPQRLGPVIATAQPGRPVSTVPQAGQSRYLLVKRLPPAAGQLALVLTVDLTELVAADELPMGTRLALRLDGAAARIDHGAVPPGQGLHPPAMAAVRMLENAGQPIMLRLSRHPGWGDLALGRPLALLVLVSLALLALAALLAVQRRRAVQARGEAERARQAGRLSKQEATLAHAARVNAMGEMASGIAHELNQPLTALLSQSQAALRLADLSGDLPDAMRRVLESNVQQARRAADILARMRAYVGADPPAAQACDLGEVAADMVALMGADLSARGVRLDTEVAVPPPVAWVDRVQAGQVMHNLIRNAADALAAVPEDRRRIVLHIDQADGMARIVVDDDGPGVAPGMLAHVFEPFRSDKEDGMGLGLAICESIVHHFDGSISAANRPEGGARFTVLLPLARGRKPSQEPMA</sequence>
<evidence type="ECO:0000256" key="9">
    <source>
        <dbReference type="SAM" id="Phobius"/>
    </source>
</evidence>
<evidence type="ECO:0000313" key="11">
    <source>
        <dbReference type="EMBL" id="RZS81747.1"/>
    </source>
</evidence>
<proteinExistence type="predicted"/>
<evidence type="ECO:0000256" key="2">
    <source>
        <dbReference type="ARBA" id="ARBA00012438"/>
    </source>
</evidence>
<keyword evidence="7" id="KW-0067">ATP-binding</keyword>
<dbReference type="InterPro" id="IPR004358">
    <property type="entry name" value="Sig_transdc_His_kin-like_C"/>
</dbReference>
<dbReference type="InterPro" id="IPR036097">
    <property type="entry name" value="HisK_dim/P_sf"/>
</dbReference>
<dbReference type="AlphaFoldDB" id="A0A4Q7NGA1"/>
<dbReference type="PANTHER" id="PTHR43065">
    <property type="entry name" value="SENSOR HISTIDINE KINASE"/>
    <property type="match status" value="1"/>
</dbReference>
<keyword evidence="9" id="KW-0472">Membrane</keyword>
<keyword evidence="12" id="KW-1185">Reference proteome</keyword>
<dbReference type="InterPro" id="IPR005467">
    <property type="entry name" value="His_kinase_dom"/>
</dbReference>
<dbReference type="Gene3D" id="3.30.565.10">
    <property type="entry name" value="Histidine kinase-like ATPase, C-terminal domain"/>
    <property type="match status" value="1"/>
</dbReference>
<dbReference type="SUPFAM" id="SSF55874">
    <property type="entry name" value="ATPase domain of HSP90 chaperone/DNA topoisomerase II/histidine kinase"/>
    <property type="match status" value="1"/>
</dbReference>
<dbReference type="Gene3D" id="1.10.287.130">
    <property type="match status" value="1"/>
</dbReference>
<feature type="domain" description="Histidine kinase" evidence="10">
    <location>
        <begin position="310"/>
        <end position="525"/>
    </location>
</feature>
<evidence type="ECO:0000256" key="5">
    <source>
        <dbReference type="ARBA" id="ARBA00022741"/>
    </source>
</evidence>
<dbReference type="InterPro" id="IPR003661">
    <property type="entry name" value="HisK_dim/P_dom"/>
</dbReference>
<dbReference type="SMART" id="SM00388">
    <property type="entry name" value="HisKA"/>
    <property type="match status" value="1"/>
</dbReference>
<dbReference type="EMBL" id="SGXC01000002">
    <property type="protein sequence ID" value="RZS81747.1"/>
    <property type="molecule type" value="Genomic_DNA"/>
</dbReference>
<keyword evidence="3" id="KW-0597">Phosphoprotein</keyword>
<evidence type="ECO:0000256" key="7">
    <source>
        <dbReference type="ARBA" id="ARBA00022840"/>
    </source>
</evidence>
<gene>
    <name evidence="11" type="ORF">EV675_4375</name>
</gene>
<feature type="transmembrane region" description="Helical" evidence="9">
    <location>
        <begin position="248"/>
        <end position="267"/>
    </location>
</feature>
<evidence type="ECO:0000256" key="1">
    <source>
        <dbReference type="ARBA" id="ARBA00000085"/>
    </source>
</evidence>
<dbReference type="InterPro" id="IPR003594">
    <property type="entry name" value="HATPase_dom"/>
</dbReference>
<keyword evidence="6" id="KW-0418">Kinase</keyword>
<keyword evidence="4" id="KW-0808">Transferase</keyword>
<comment type="caution">
    <text evidence="11">The sequence shown here is derived from an EMBL/GenBank/DDBJ whole genome shotgun (WGS) entry which is preliminary data.</text>
</comment>
<keyword evidence="9" id="KW-1133">Transmembrane helix</keyword>
<dbReference type="SMART" id="SM00387">
    <property type="entry name" value="HATPase_c"/>
    <property type="match status" value="1"/>
</dbReference>
<dbReference type="GO" id="GO:0005524">
    <property type="term" value="F:ATP binding"/>
    <property type="evidence" value="ECO:0007669"/>
    <property type="project" value="UniProtKB-KW"/>
</dbReference>
<accession>A0A4Q7NGA1</accession>
<dbReference type="PRINTS" id="PR00344">
    <property type="entry name" value="BCTRLSENSOR"/>
</dbReference>
<reference evidence="11 12" key="1">
    <citation type="submission" date="2019-02" db="EMBL/GenBank/DDBJ databases">
        <title>Genomic Encyclopedia of Type Strains, Phase IV (KMG-IV): sequencing the most valuable type-strain genomes for metagenomic binning, comparative biology and taxonomic classification.</title>
        <authorList>
            <person name="Goeker M."/>
        </authorList>
    </citation>
    <scope>NUCLEOTIDE SEQUENCE [LARGE SCALE GENOMIC DNA]</scope>
    <source>
        <strain evidence="11 12">K24</strain>
    </source>
</reference>
<dbReference type="GO" id="GO:0000155">
    <property type="term" value="F:phosphorelay sensor kinase activity"/>
    <property type="evidence" value="ECO:0007669"/>
    <property type="project" value="InterPro"/>
</dbReference>
<organism evidence="11 12">
    <name type="scientific">Pigmentiphaga kullae</name>
    <dbReference type="NCBI Taxonomy" id="151784"/>
    <lineage>
        <taxon>Bacteria</taxon>
        <taxon>Pseudomonadati</taxon>
        <taxon>Pseudomonadota</taxon>
        <taxon>Betaproteobacteria</taxon>
        <taxon>Burkholderiales</taxon>
        <taxon>Alcaligenaceae</taxon>
        <taxon>Pigmentiphaga</taxon>
    </lineage>
</organism>
<keyword evidence="9" id="KW-0812">Transmembrane</keyword>
<evidence type="ECO:0000259" key="10">
    <source>
        <dbReference type="PROSITE" id="PS50109"/>
    </source>
</evidence>
<name>A0A4Q7NGA1_9BURK</name>
<keyword evidence="8" id="KW-0902">Two-component regulatory system</keyword>
<evidence type="ECO:0000256" key="8">
    <source>
        <dbReference type="ARBA" id="ARBA00023012"/>
    </source>
</evidence>
<evidence type="ECO:0000256" key="4">
    <source>
        <dbReference type="ARBA" id="ARBA00022679"/>
    </source>
</evidence>
<dbReference type="InterPro" id="IPR036890">
    <property type="entry name" value="HATPase_C_sf"/>
</dbReference>
<dbReference type="EC" id="2.7.13.3" evidence="2"/>
<evidence type="ECO:0000313" key="12">
    <source>
        <dbReference type="Proteomes" id="UP000292445"/>
    </source>
</evidence>
<dbReference type="SUPFAM" id="SSF47384">
    <property type="entry name" value="Homodimeric domain of signal transducing histidine kinase"/>
    <property type="match status" value="1"/>
</dbReference>
<dbReference type="PANTHER" id="PTHR43065:SF46">
    <property type="entry name" value="C4-DICARBOXYLATE TRANSPORT SENSOR PROTEIN DCTB"/>
    <property type="match status" value="1"/>
</dbReference>
<dbReference type="PROSITE" id="PS50109">
    <property type="entry name" value="HIS_KIN"/>
    <property type="match status" value="1"/>
</dbReference>